<keyword evidence="4 5" id="KW-0413">Isomerase</keyword>
<dbReference type="EC" id="5.1.1.1" evidence="5"/>
<dbReference type="UniPathway" id="UPA00042">
    <property type="reaction ID" value="UER00497"/>
</dbReference>
<accession>A0A7C3MHT4</accession>
<feature type="modified residue" description="N6-(pyridoxal phosphate)lysine" evidence="5 6">
    <location>
        <position position="37"/>
    </location>
</feature>
<dbReference type="InterPro" id="IPR000821">
    <property type="entry name" value="Ala_racemase"/>
</dbReference>
<dbReference type="PANTHER" id="PTHR30511">
    <property type="entry name" value="ALANINE RACEMASE"/>
    <property type="match status" value="1"/>
</dbReference>
<dbReference type="SUPFAM" id="SSF51419">
    <property type="entry name" value="PLP-binding barrel"/>
    <property type="match status" value="1"/>
</dbReference>
<feature type="active site" description="Proton acceptor; specific for L-alanine" evidence="5">
    <location>
        <position position="256"/>
    </location>
</feature>
<evidence type="ECO:0000313" key="9">
    <source>
        <dbReference type="EMBL" id="HFX13448.1"/>
    </source>
</evidence>
<dbReference type="SMART" id="SM01005">
    <property type="entry name" value="Ala_racemase_C"/>
    <property type="match status" value="1"/>
</dbReference>
<feature type="binding site" evidence="5 7">
    <location>
        <position position="135"/>
    </location>
    <ligand>
        <name>substrate</name>
    </ligand>
</feature>
<evidence type="ECO:0000259" key="8">
    <source>
        <dbReference type="SMART" id="SM01005"/>
    </source>
</evidence>
<dbReference type="GO" id="GO:0030170">
    <property type="term" value="F:pyridoxal phosphate binding"/>
    <property type="evidence" value="ECO:0007669"/>
    <property type="project" value="UniProtKB-UniRule"/>
</dbReference>
<feature type="domain" description="Alanine racemase C-terminal" evidence="8">
    <location>
        <begin position="235"/>
        <end position="364"/>
    </location>
</feature>
<evidence type="ECO:0000256" key="4">
    <source>
        <dbReference type="ARBA" id="ARBA00023235"/>
    </source>
</evidence>
<dbReference type="GO" id="GO:0030632">
    <property type="term" value="P:D-alanine biosynthetic process"/>
    <property type="evidence" value="ECO:0007669"/>
    <property type="project" value="UniProtKB-UniRule"/>
</dbReference>
<protein>
    <recommendedName>
        <fullName evidence="5">Alanine racemase</fullName>
        <ecNumber evidence="5">5.1.1.1</ecNumber>
    </recommendedName>
</protein>
<dbReference type="PANTHER" id="PTHR30511:SF0">
    <property type="entry name" value="ALANINE RACEMASE, CATABOLIC-RELATED"/>
    <property type="match status" value="1"/>
</dbReference>
<dbReference type="AlphaFoldDB" id="A0A7C3MHT4"/>
<dbReference type="InterPro" id="IPR001608">
    <property type="entry name" value="Ala_racemase_N"/>
</dbReference>
<dbReference type="FunFam" id="3.20.20.10:FF:000002">
    <property type="entry name" value="Alanine racemase"/>
    <property type="match status" value="1"/>
</dbReference>
<dbReference type="InterPro" id="IPR029066">
    <property type="entry name" value="PLP-binding_barrel"/>
</dbReference>
<dbReference type="InterPro" id="IPR011079">
    <property type="entry name" value="Ala_racemase_C"/>
</dbReference>
<dbReference type="PRINTS" id="PR00992">
    <property type="entry name" value="ALARACEMASE"/>
</dbReference>
<reference evidence="9" key="1">
    <citation type="journal article" date="2020" name="mSystems">
        <title>Genome- and Community-Level Interaction Insights into Carbon Utilization and Element Cycling Functions of Hydrothermarchaeota in Hydrothermal Sediment.</title>
        <authorList>
            <person name="Zhou Z."/>
            <person name="Liu Y."/>
            <person name="Xu W."/>
            <person name="Pan J."/>
            <person name="Luo Z.H."/>
            <person name="Li M."/>
        </authorList>
    </citation>
    <scope>NUCLEOTIDE SEQUENCE [LARGE SCALE GENOMIC DNA]</scope>
    <source>
        <strain evidence="9">SpSt-81</strain>
    </source>
</reference>
<evidence type="ECO:0000256" key="3">
    <source>
        <dbReference type="ARBA" id="ARBA00022898"/>
    </source>
</evidence>
<organism evidence="9">
    <name type="scientific">Dictyoglomus thermophilum</name>
    <dbReference type="NCBI Taxonomy" id="14"/>
    <lineage>
        <taxon>Bacteria</taxon>
        <taxon>Pseudomonadati</taxon>
        <taxon>Dictyoglomota</taxon>
        <taxon>Dictyoglomia</taxon>
        <taxon>Dictyoglomales</taxon>
        <taxon>Dictyoglomaceae</taxon>
        <taxon>Dictyoglomus</taxon>
    </lineage>
</organism>
<name>A0A7C3MHT4_DICTH</name>
<dbReference type="Pfam" id="PF00842">
    <property type="entry name" value="Ala_racemase_C"/>
    <property type="match status" value="1"/>
</dbReference>
<dbReference type="GO" id="GO:0008784">
    <property type="term" value="F:alanine racemase activity"/>
    <property type="evidence" value="ECO:0007669"/>
    <property type="project" value="UniProtKB-UniRule"/>
</dbReference>
<comment type="similarity">
    <text evidence="5">Belongs to the alanine racemase family.</text>
</comment>
<dbReference type="NCBIfam" id="TIGR00492">
    <property type="entry name" value="alr"/>
    <property type="match status" value="1"/>
</dbReference>
<dbReference type="SUPFAM" id="SSF50621">
    <property type="entry name" value="Alanine racemase C-terminal domain-like"/>
    <property type="match status" value="1"/>
</dbReference>
<dbReference type="InterPro" id="IPR020622">
    <property type="entry name" value="Ala_racemase_pyridoxalP-BS"/>
</dbReference>
<gene>
    <name evidence="9" type="primary">alr</name>
    <name evidence="9" type="ORF">ENW00_04700</name>
</gene>
<dbReference type="GO" id="GO:0005829">
    <property type="term" value="C:cytosol"/>
    <property type="evidence" value="ECO:0007669"/>
    <property type="project" value="TreeGrafter"/>
</dbReference>
<evidence type="ECO:0000256" key="7">
    <source>
        <dbReference type="PIRSR" id="PIRSR600821-52"/>
    </source>
</evidence>
<comment type="pathway">
    <text evidence="5">Amino-acid biosynthesis; D-alanine biosynthesis; D-alanine from L-alanine: step 1/1.</text>
</comment>
<dbReference type="EMBL" id="DTIN01000014">
    <property type="protein sequence ID" value="HFX13448.1"/>
    <property type="molecule type" value="Genomic_DNA"/>
</dbReference>
<evidence type="ECO:0000256" key="1">
    <source>
        <dbReference type="ARBA" id="ARBA00000316"/>
    </source>
</evidence>
<keyword evidence="3 5" id="KW-0663">Pyridoxal phosphate</keyword>
<evidence type="ECO:0000256" key="2">
    <source>
        <dbReference type="ARBA" id="ARBA00001933"/>
    </source>
</evidence>
<feature type="binding site" evidence="5 7">
    <location>
        <position position="304"/>
    </location>
    <ligand>
        <name>substrate</name>
    </ligand>
</feature>
<proteinExistence type="inferred from homology"/>
<evidence type="ECO:0000256" key="6">
    <source>
        <dbReference type="PIRSR" id="PIRSR600821-50"/>
    </source>
</evidence>
<dbReference type="CDD" id="cd00430">
    <property type="entry name" value="PLPDE_III_AR"/>
    <property type="match status" value="1"/>
</dbReference>
<comment type="cofactor">
    <cofactor evidence="2 5 6">
        <name>pyridoxal 5'-phosphate</name>
        <dbReference type="ChEBI" id="CHEBI:597326"/>
    </cofactor>
</comment>
<dbReference type="Gene3D" id="2.40.37.10">
    <property type="entry name" value="Lyase, Ornithine Decarboxylase, Chain A, domain 1"/>
    <property type="match status" value="1"/>
</dbReference>
<evidence type="ECO:0000256" key="5">
    <source>
        <dbReference type="HAMAP-Rule" id="MF_01201"/>
    </source>
</evidence>
<dbReference type="PROSITE" id="PS00395">
    <property type="entry name" value="ALANINE_RACEMASE"/>
    <property type="match status" value="1"/>
</dbReference>
<comment type="caution">
    <text evidence="9">The sequence shown here is derived from an EMBL/GenBank/DDBJ whole genome shotgun (WGS) entry which is preliminary data.</text>
</comment>
<dbReference type="Gene3D" id="3.20.20.10">
    <property type="entry name" value="Alanine racemase"/>
    <property type="match status" value="1"/>
</dbReference>
<dbReference type="InterPro" id="IPR009006">
    <property type="entry name" value="Ala_racemase/Decarboxylase_C"/>
</dbReference>
<dbReference type="Pfam" id="PF01168">
    <property type="entry name" value="Ala_racemase_N"/>
    <property type="match status" value="1"/>
</dbReference>
<dbReference type="HAMAP" id="MF_01201">
    <property type="entry name" value="Ala_racemase"/>
    <property type="match status" value="1"/>
</dbReference>
<feature type="active site" description="Proton acceptor; specific for D-alanine" evidence="5">
    <location>
        <position position="37"/>
    </location>
</feature>
<sequence>MENKLAWREIDLSALLNNLKIIKEKVGEKVEIIAVVKADAYGHGAKVVSRFLQKEGIKKFAVAHIEEGIELRNIGITGEILILSPQLYYSIPYFFEFNLIPLVSDLFFLEELGKYAKKLGKRLKFHLAIDTGMGREGILPTDIDKIKDILSKYPELYLEALSTHLSTPENKKDPYNIFQKDLCQKIYNDLKNYHDDIYFHVSNTGGIFNFPELHYQAVRPGISLYGYGDKKLKPVMEVKARVTLIKEVPAGWGIGYGHTYITQKNMVLALIPIGYADGYRRELSNKAKVIIKGDFFKVVGRISMDQFTVNVTDKDIKAGDLVTIMGKEGDKIIDAQELSILSNTIPYEILTGFGSAKRLCSVYKFNGEILKDPIEELGL</sequence>
<comment type="catalytic activity">
    <reaction evidence="1 5">
        <text>L-alanine = D-alanine</text>
        <dbReference type="Rhea" id="RHEA:20249"/>
        <dbReference type="ChEBI" id="CHEBI:57416"/>
        <dbReference type="ChEBI" id="CHEBI:57972"/>
        <dbReference type="EC" id="5.1.1.1"/>
    </reaction>
</comment>
<comment type="function">
    <text evidence="5">Catalyzes the interconversion of L-alanine and D-alanine. May also act on other amino acids.</text>
</comment>